<keyword evidence="3" id="KW-1185">Reference proteome</keyword>
<sequence length="252" mass="28453">MYSWPAAPSSARRTTKRPSTPSASRPRSKTQRLRPDPIMERIDLSTWKRRPHYEFFKGFERPFFDVAARVDVSPLVALTQRSDLRLFATLLHTVCVAANATDALRLRLDDEGVVRVAQITPSFTVMSDRGTFNYATAPYVDDVAEFSRTLQEHADRSRNLPELFLGDDDRLDLVYITSMPWLDFQSISHAFSGQPLDSAPRIAWGKVVEAEPGRHEATFQLTAHHALADGRDVAIFFEKLRERIDALAGHAG</sequence>
<evidence type="ECO:0008006" key="4">
    <source>
        <dbReference type="Google" id="ProtNLM"/>
    </source>
</evidence>
<dbReference type="Proteomes" id="UP000321412">
    <property type="component" value="Unassembled WGS sequence"/>
</dbReference>
<organism evidence="2 3">
    <name type="scientific">Lujinxingia vulgaris</name>
    <dbReference type="NCBI Taxonomy" id="2600176"/>
    <lineage>
        <taxon>Bacteria</taxon>
        <taxon>Deltaproteobacteria</taxon>
        <taxon>Bradymonadales</taxon>
        <taxon>Lujinxingiaceae</taxon>
        <taxon>Lujinxingia</taxon>
    </lineage>
</organism>
<dbReference type="InterPro" id="IPR001707">
    <property type="entry name" value="Cmp_AcTrfase"/>
</dbReference>
<feature type="region of interest" description="Disordered" evidence="1">
    <location>
        <begin position="1"/>
        <end position="35"/>
    </location>
</feature>
<dbReference type="PANTHER" id="PTHR38474:SF1">
    <property type="entry name" value="SLR0299 PROTEIN"/>
    <property type="match status" value="1"/>
</dbReference>
<protein>
    <recommendedName>
        <fullName evidence="4">Chloramphenicol acetyltransferase</fullName>
    </recommendedName>
</protein>
<accession>A0A5C6X9P9</accession>
<reference evidence="2 3" key="1">
    <citation type="submission" date="2019-08" db="EMBL/GenBank/DDBJ databases">
        <title>Bradymonadales sp. TMQ4.</title>
        <authorList>
            <person name="Liang Q."/>
        </authorList>
    </citation>
    <scope>NUCLEOTIDE SEQUENCE [LARGE SCALE GENOMIC DNA]</scope>
    <source>
        <strain evidence="2 3">TMQ4</strain>
    </source>
</reference>
<name>A0A5C6X9P9_9DELT</name>
<proteinExistence type="predicted"/>
<dbReference type="Pfam" id="PF00302">
    <property type="entry name" value="CAT"/>
    <property type="match status" value="1"/>
</dbReference>
<comment type="caution">
    <text evidence="2">The sequence shown here is derived from an EMBL/GenBank/DDBJ whole genome shotgun (WGS) entry which is preliminary data.</text>
</comment>
<feature type="compositionally biased region" description="Low complexity" evidence="1">
    <location>
        <begin position="8"/>
        <end position="25"/>
    </location>
</feature>
<dbReference type="GO" id="GO:0008811">
    <property type="term" value="F:chloramphenicol O-acetyltransferase activity"/>
    <property type="evidence" value="ECO:0007669"/>
    <property type="project" value="InterPro"/>
</dbReference>
<gene>
    <name evidence="2" type="ORF">FRC98_04150</name>
</gene>
<dbReference type="PANTHER" id="PTHR38474">
    <property type="entry name" value="SLR0299 PROTEIN"/>
    <property type="match status" value="1"/>
</dbReference>
<dbReference type="OrthoDB" id="9801766at2"/>
<evidence type="ECO:0000313" key="2">
    <source>
        <dbReference type="EMBL" id="TXD38096.1"/>
    </source>
</evidence>
<dbReference type="InterPro" id="IPR023213">
    <property type="entry name" value="CAT-like_dom_sf"/>
</dbReference>
<dbReference type="SMART" id="SM01059">
    <property type="entry name" value="CAT"/>
    <property type="match status" value="1"/>
</dbReference>
<dbReference type="AlphaFoldDB" id="A0A5C6X9P9"/>
<evidence type="ECO:0000256" key="1">
    <source>
        <dbReference type="SAM" id="MobiDB-lite"/>
    </source>
</evidence>
<dbReference type="Gene3D" id="3.30.559.10">
    <property type="entry name" value="Chloramphenicol acetyltransferase-like domain"/>
    <property type="match status" value="1"/>
</dbReference>
<evidence type="ECO:0000313" key="3">
    <source>
        <dbReference type="Proteomes" id="UP000321412"/>
    </source>
</evidence>
<dbReference type="SUPFAM" id="SSF52777">
    <property type="entry name" value="CoA-dependent acyltransferases"/>
    <property type="match status" value="1"/>
</dbReference>
<dbReference type="EMBL" id="VOSM01000002">
    <property type="protein sequence ID" value="TXD38096.1"/>
    <property type="molecule type" value="Genomic_DNA"/>
</dbReference>